<organism evidence="4 5">
    <name type="scientific">Acetobacteroides hydrogenigenes</name>
    <dbReference type="NCBI Taxonomy" id="979970"/>
    <lineage>
        <taxon>Bacteria</taxon>
        <taxon>Pseudomonadati</taxon>
        <taxon>Bacteroidota</taxon>
        <taxon>Bacteroidia</taxon>
        <taxon>Bacteroidales</taxon>
        <taxon>Rikenellaceae</taxon>
        <taxon>Acetobacteroides</taxon>
    </lineage>
</organism>
<feature type="transmembrane region" description="Helical" evidence="1">
    <location>
        <begin position="82"/>
        <end position="108"/>
    </location>
</feature>
<dbReference type="Gene3D" id="2.60.120.1440">
    <property type="match status" value="1"/>
</dbReference>
<proteinExistence type="predicted"/>
<dbReference type="Gene3D" id="3.55.50.30">
    <property type="match status" value="1"/>
</dbReference>
<dbReference type="Pfam" id="PF04773">
    <property type="entry name" value="FecR"/>
    <property type="match status" value="1"/>
</dbReference>
<dbReference type="PANTHER" id="PTHR30273">
    <property type="entry name" value="PERIPLASMIC SIGNAL SENSOR AND SIGMA FACTOR ACTIVATOR FECR-RELATED"/>
    <property type="match status" value="1"/>
</dbReference>
<dbReference type="EMBL" id="SLWB01000005">
    <property type="protein sequence ID" value="TCN68876.1"/>
    <property type="molecule type" value="Genomic_DNA"/>
</dbReference>
<sequence length="330" mass="37757">MRIDEGLLLRYLRGNTNNLENAEVESWYNESPENKKLLEQLYYTVFIGDRLDDMESVDVEKSLKEFKALLEKNRRKTKTLKLWTSKVAAVAAFFIGIVVTSAIFLIAVNKQSEYTVITDAGEQSQVLLPDGSKVWVNSSSKLTYTTSMFSSKRNVLLTGEAYFKVAKDKRSQFVVNSKNVETRVYGTEFNVKARLEDELVTTTLYSGSVSVNVPNAGNGEHKLTPGNRIEVDTKTKVVTYSSVSNQKYPIWIRGKFHFEQTTLLEIALTLEKHYGVRFVFLDNSLKKERFTCDFYKDEGLDKILSILKMTRSIDYSIKSKTVYLFKPGRK</sequence>
<evidence type="ECO:0000259" key="2">
    <source>
        <dbReference type="Pfam" id="PF04773"/>
    </source>
</evidence>
<evidence type="ECO:0000313" key="4">
    <source>
        <dbReference type="EMBL" id="TCN68876.1"/>
    </source>
</evidence>
<dbReference type="InterPro" id="IPR012373">
    <property type="entry name" value="Ferrdict_sens_TM"/>
</dbReference>
<dbReference type="Proteomes" id="UP000294830">
    <property type="component" value="Unassembled WGS sequence"/>
</dbReference>
<evidence type="ECO:0000259" key="3">
    <source>
        <dbReference type="Pfam" id="PF16344"/>
    </source>
</evidence>
<evidence type="ECO:0000313" key="5">
    <source>
        <dbReference type="Proteomes" id="UP000294830"/>
    </source>
</evidence>
<dbReference type="Pfam" id="PF16344">
    <property type="entry name" value="FecR_C"/>
    <property type="match status" value="1"/>
</dbReference>
<feature type="domain" description="FecR protein" evidence="2">
    <location>
        <begin position="115"/>
        <end position="209"/>
    </location>
</feature>
<evidence type="ECO:0000256" key="1">
    <source>
        <dbReference type="SAM" id="Phobius"/>
    </source>
</evidence>
<gene>
    <name evidence="4" type="ORF">CLV25_10578</name>
</gene>
<protein>
    <submittedName>
        <fullName evidence="4">Ferric-dicitrate binding protein FerR (Iron transport regulator)</fullName>
    </submittedName>
</protein>
<feature type="domain" description="Protein FecR C-terminal" evidence="3">
    <location>
        <begin position="255"/>
        <end position="323"/>
    </location>
</feature>
<keyword evidence="1" id="KW-1133">Transmembrane helix</keyword>
<dbReference type="PANTHER" id="PTHR30273:SF2">
    <property type="entry name" value="PROTEIN FECR"/>
    <property type="match status" value="1"/>
</dbReference>
<reference evidence="4 5" key="1">
    <citation type="submission" date="2019-03" db="EMBL/GenBank/DDBJ databases">
        <title>Genomic Encyclopedia of Archaeal and Bacterial Type Strains, Phase II (KMG-II): from individual species to whole genera.</title>
        <authorList>
            <person name="Goeker M."/>
        </authorList>
    </citation>
    <scope>NUCLEOTIDE SEQUENCE [LARGE SCALE GENOMIC DNA]</scope>
    <source>
        <strain evidence="4 5">RL-C</strain>
    </source>
</reference>
<accession>A0A4R2EN66</accession>
<comment type="caution">
    <text evidence="4">The sequence shown here is derived from an EMBL/GenBank/DDBJ whole genome shotgun (WGS) entry which is preliminary data.</text>
</comment>
<dbReference type="AlphaFoldDB" id="A0A4R2EN66"/>
<keyword evidence="5" id="KW-1185">Reference proteome</keyword>
<dbReference type="InterPro" id="IPR006860">
    <property type="entry name" value="FecR"/>
</dbReference>
<dbReference type="PIRSF" id="PIRSF018266">
    <property type="entry name" value="FecR"/>
    <property type="match status" value="1"/>
</dbReference>
<dbReference type="GO" id="GO:0016989">
    <property type="term" value="F:sigma factor antagonist activity"/>
    <property type="evidence" value="ECO:0007669"/>
    <property type="project" value="TreeGrafter"/>
</dbReference>
<dbReference type="InterPro" id="IPR032508">
    <property type="entry name" value="FecR_C"/>
</dbReference>
<name>A0A4R2EN66_9BACT</name>
<keyword evidence="1" id="KW-0472">Membrane</keyword>
<keyword evidence="1" id="KW-0812">Transmembrane</keyword>
<dbReference type="OrthoDB" id="1042605at2"/>
<dbReference type="RefSeq" id="WP_131838896.1">
    <property type="nucleotide sequence ID" value="NZ_SLWB01000005.1"/>
</dbReference>